<dbReference type="AlphaFoldDB" id="A0A820I2U0"/>
<reference evidence="1" key="1">
    <citation type="submission" date="2021-02" db="EMBL/GenBank/DDBJ databases">
        <authorList>
            <person name="Nowell W R."/>
        </authorList>
    </citation>
    <scope>NUCLEOTIDE SEQUENCE</scope>
</reference>
<protein>
    <submittedName>
        <fullName evidence="1">Uncharacterized protein</fullName>
    </submittedName>
</protein>
<name>A0A820I2U0_9BILA</name>
<gene>
    <name evidence="1" type="ORF">JBS370_LOCUS40383</name>
</gene>
<evidence type="ECO:0000313" key="2">
    <source>
        <dbReference type="Proteomes" id="UP000663836"/>
    </source>
</evidence>
<comment type="caution">
    <text evidence="1">The sequence shown here is derived from an EMBL/GenBank/DDBJ whole genome shotgun (WGS) entry which is preliminary data.</text>
</comment>
<evidence type="ECO:0000313" key="1">
    <source>
        <dbReference type="EMBL" id="CAF4300772.1"/>
    </source>
</evidence>
<accession>A0A820I2U0</accession>
<organism evidence="1 2">
    <name type="scientific">Rotaria sordida</name>
    <dbReference type="NCBI Taxonomy" id="392033"/>
    <lineage>
        <taxon>Eukaryota</taxon>
        <taxon>Metazoa</taxon>
        <taxon>Spiralia</taxon>
        <taxon>Gnathifera</taxon>
        <taxon>Rotifera</taxon>
        <taxon>Eurotatoria</taxon>
        <taxon>Bdelloidea</taxon>
        <taxon>Philodinida</taxon>
        <taxon>Philodinidae</taxon>
        <taxon>Rotaria</taxon>
    </lineage>
</organism>
<proteinExistence type="predicted"/>
<dbReference type="EMBL" id="CAJOBD010035618">
    <property type="protein sequence ID" value="CAF4300772.1"/>
    <property type="molecule type" value="Genomic_DNA"/>
</dbReference>
<feature type="non-terminal residue" evidence="1">
    <location>
        <position position="96"/>
    </location>
</feature>
<dbReference type="Proteomes" id="UP000663836">
    <property type="component" value="Unassembled WGS sequence"/>
</dbReference>
<sequence>MSQLNKFLFSICSFIHLNNKINLPSNEDIQYSFKDFNYNQIISSVNYFQETQCGECHIYSYPYTLRHYYYIRNNFPGGLFKCVCQVSLYDEHPFEH</sequence>